<reference evidence="1 2" key="1">
    <citation type="submission" date="2014-11" db="EMBL/GenBank/DDBJ databases">
        <title>Genetic blueprint of the zoonotic pathogen Toxocara canis.</title>
        <authorList>
            <person name="Zhu X.-Q."/>
            <person name="Korhonen P.K."/>
            <person name="Cai H."/>
            <person name="Young N.D."/>
            <person name="Nejsum P."/>
            <person name="von Samson-Himmelstjerna G."/>
            <person name="Boag P.R."/>
            <person name="Tan P."/>
            <person name="Li Q."/>
            <person name="Min J."/>
            <person name="Yang Y."/>
            <person name="Wang X."/>
            <person name="Fang X."/>
            <person name="Hall R.S."/>
            <person name="Hofmann A."/>
            <person name="Sternberg P.W."/>
            <person name="Jex A.R."/>
            <person name="Gasser R.B."/>
        </authorList>
    </citation>
    <scope>NUCLEOTIDE SEQUENCE [LARGE SCALE GENOMIC DNA]</scope>
    <source>
        <strain evidence="1">PN_DK_2014</strain>
    </source>
</reference>
<organism evidence="1 2">
    <name type="scientific">Toxocara canis</name>
    <name type="common">Canine roundworm</name>
    <dbReference type="NCBI Taxonomy" id="6265"/>
    <lineage>
        <taxon>Eukaryota</taxon>
        <taxon>Metazoa</taxon>
        <taxon>Ecdysozoa</taxon>
        <taxon>Nematoda</taxon>
        <taxon>Chromadorea</taxon>
        <taxon>Rhabditida</taxon>
        <taxon>Spirurina</taxon>
        <taxon>Ascaridomorpha</taxon>
        <taxon>Ascaridoidea</taxon>
        <taxon>Toxocaridae</taxon>
        <taxon>Toxocara</taxon>
    </lineage>
</organism>
<proteinExistence type="predicted"/>
<comment type="caution">
    <text evidence="1">The sequence shown here is derived from an EMBL/GenBank/DDBJ whole genome shotgun (WGS) entry which is preliminary data.</text>
</comment>
<sequence>MMEGILFSIVNRPGGTLDELKGRFAFALQPRMVGELVNLLECYGCVRVCSTNVKPIRLKSPFDRSLPEELMEYILPAVDCMERFAKMFHSVQLSEMLTSNRVEYV</sequence>
<dbReference type="AlphaFoldDB" id="A0A0B2V4U0"/>
<dbReference type="EMBL" id="JPKZ01002486">
    <property type="protein sequence ID" value="KHN76568.1"/>
    <property type="molecule type" value="Genomic_DNA"/>
</dbReference>
<name>A0A0B2V4U0_TOXCA</name>
<evidence type="ECO:0000313" key="1">
    <source>
        <dbReference type="EMBL" id="KHN76568.1"/>
    </source>
</evidence>
<dbReference type="OrthoDB" id="68020at2759"/>
<protein>
    <submittedName>
        <fullName evidence="1">Uncharacterized protein</fullName>
    </submittedName>
</protein>
<keyword evidence="2" id="KW-1185">Reference proteome</keyword>
<accession>A0A0B2V4U0</accession>
<evidence type="ECO:0000313" key="2">
    <source>
        <dbReference type="Proteomes" id="UP000031036"/>
    </source>
</evidence>
<gene>
    <name evidence="1" type="ORF">Tcan_11472</name>
</gene>
<dbReference type="Proteomes" id="UP000031036">
    <property type="component" value="Unassembled WGS sequence"/>
</dbReference>
<dbReference type="STRING" id="6265.A0A0B2V4U0"/>